<dbReference type="Proteomes" id="UP000543804">
    <property type="component" value="Unassembled WGS sequence"/>
</dbReference>
<gene>
    <name evidence="2" type="ORF">HF878_07470</name>
</gene>
<accession>A0A848BB24</accession>
<name>A0A848BB24_9FIRM</name>
<proteinExistence type="predicted"/>
<protein>
    <submittedName>
        <fullName evidence="2">Uncharacterized protein</fullName>
    </submittedName>
</protein>
<sequence length="244" mass="26418">MEIGNIVKLLLIAAVCLLSVLANGKKNRALRRSRRKVRLLSTLANGKKKKPRGTGLPLPQMPQQAPQPAPRSQATGEKRPLGFAIPHLKGAPQLPAGPDRDGVYREPQPQEMRPRRGAADAQLALPPTTEGRVLTNEDAWTDAEGVVREPGVLASEEAERLREQAADDARAAAYARERRAEEAAVRAREAAAYAQEAKLPGAAASKSDRRHLTPQTAREAVVLAAIIGPPKAFRSRGWRGGRRT</sequence>
<organism evidence="2 3">
    <name type="scientific">Selenomonas bovis</name>
    <dbReference type="NCBI Taxonomy" id="416586"/>
    <lineage>
        <taxon>Bacteria</taxon>
        <taxon>Bacillati</taxon>
        <taxon>Bacillota</taxon>
        <taxon>Negativicutes</taxon>
        <taxon>Selenomonadales</taxon>
        <taxon>Selenomonadaceae</taxon>
        <taxon>Selenomonas</taxon>
    </lineage>
</organism>
<reference evidence="2 3" key="1">
    <citation type="submission" date="2020-04" db="EMBL/GenBank/DDBJ databases">
        <authorList>
            <person name="Hitch T.C.A."/>
            <person name="Wylensek D."/>
            <person name="Clavel T."/>
        </authorList>
    </citation>
    <scope>NUCLEOTIDE SEQUENCE [LARGE SCALE GENOMIC DNA]</scope>
    <source>
        <strain evidence="2 3">PG-130-P53-12</strain>
    </source>
</reference>
<evidence type="ECO:0000256" key="1">
    <source>
        <dbReference type="SAM" id="MobiDB-lite"/>
    </source>
</evidence>
<evidence type="ECO:0000313" key="2">
    <source>
        <dbReference type="EMBL" id="NMD99304.1"/>
    </source>
</evidence>
<comment type="caution">
    <text evidence="2">The sequence shown here is derived from an EMBL/GenBank/DDBJ whole genome shotgun (WGS) entry which is preliminary data.</text>
</comment>
<dbReference type="RefSeq" id="WP_170077669.1">
    <property type="nucleotide sequence ID" value="NZ_JABAFA010000026.1"/>
</dbReference>
<dbReference type="EMBL" id="JABAFA010000026">
    <property type="protein sequence ID" value="NMD99304.1"/>
    <property type="molecule type" value="Genomic_DNA"/>
</dbReference>
<feature type="compositionally biased region" description="Low complexity" evidence="1">
    <location>
        <begin position="56"/>
        <end position="66"/>
    </location>
</feature>
<feature type="region of interest" description="Disordered" evidence="1">
    <location>
        <begin position="40"/>
        <end position="119"/>
    </location>
</feature>
<evidence type="ECO:0000313" key="3">
    <source>
        <dbReference type="Proteomes" id="UP000543804"/>
    </source>
</evidence>
<dbReference type="AlphaFoldDB" id="A0A848BB24"/>
<keyword evidence="3" id="KW-1185">Reference proteome</keyword>